<gene>
    <name evidence="2" type="ORF">DC3_41930</name>
</gene>
<dbReference type="Pfam" id="PF03819">
    <property type="entry name" value="MazG"/>
    <property type="match status" value="1"/>
</dbReference>
<comment type="caution">
    <text evidence="2">The sequence shown here is derived from an EMBL/GenBank/DDBJ whole genome shotgun (WGS) entry which is preliminary data.</text>
</comment>
<dbReference type="Proteomes" id="UP000321306">
    <property type="component" value="Unassembled WGS sequence"/>
</dbReference>
<dbReference type="Gene3D" id="1.10.287.1080">
    <property type="entry name" value="MazG-like"/>
    <property type="match status" value="1"/>
</dbReference>
<dbReference type="SUPFAM" id="SSF101386">
    <property type="entry name" value="all-alpha NTP pyrophosphatases"/>
    <property type="match status" value="1"/>
</dbReference>
<name>A0A511N7U6_DEIC1</name>
<feature type="domain" description="NTP pyrophosphohydrolase MazG-like" evidence="1">
    <location>
        <begin position="23"/>
        <end position="91"/>
    </location>
</feature>
<evidence type="ECO:0000313" key="2">
    <source>
        <dbReference type="EMBL" id="GEM48558.1"/>
    </source>
</evidence>
<evidence type="ECO:0000259" key="1">
    <source>
        <dbReference type="Pfam" id="PF03819"/>
    </source>
</evidence>
<sequence length="102" mass="11273">MTLKDLAQAIQQEFALHADPATRVLDITSEAGELAKAVLKSTQYGSRPFTVTDNFREELGDTLFALLVLCAETGVDPDEALEQVRQKLRIRLQQKQDLGSGQ</sequence>
<dbReference type="CDD" id="cd11523">
    <property type="entry name" value="NTP-PPase"/>
    <property type="match status" value="1"/>
</dbReference>
<reference evidence="2 3" key="1">
    <citation type="submission" date="2019-07" db="EMBL/GenBank/DDBJ databases">
        <title>Whole genome shotgun sequence of Deinococcus cellulosilyticus NBRC 106333.</title>
        <authorList>
            <person name="Hosoyama A."/>
            <person name="Uohara A."/>
            <person name="Ohji S."/>
            <person name="Ichikawa N."/>
        </authorList>
    </citation>
    <scope>NUCLEOTIDE SEQUENCE [LARGE SCALE GENOMIC DNA]</scope>
    <source>
        <strain evidence="2 3">NBRC 106333</strain>
    </source>
</reference>
<evidence type="ECO:0000313" key="3">
    <source>
        <dbReference type="Proteomes" id="UP000321306"/>
    </source>
</evidence>
<proteinExistence type="predicted"/>
<accession>A0A511N7U6</accession>
<dbReference type="RefSeq" id="WP_146887734.1">
    <property type="nucleotide sequence ID" value="NZ_BJXB01000022.1"/>
</dbReference>
<dbReference type="OrthoDB" id="9807397at2"/>
<organism evidence="2 3">
    <name type="scientific">Deinococcus cellulosilyticus (strain DSM 18568 / NBRC 106333 / KACC 11606 / 5516J-15)</name>
    <dbReference type="NCBI Taxonomy" id="1223518"/>
    <lineage>
        <taxon>Bacteria</taxon>
        <taxon>Thermotogati</taxon>
        <taxon>Deinococcota</taxon>
        <taxon>Deinococci</taxon>
        <taxon>Deinococcales</taxon>
        <taxon>Deinococcaceae</taxon>
        <taxon>Deinococcus</taxon>
    </lineage>
</organism>
<dbReference type="EMBL" id="BJXB01000022">
    <property type="protein sequence ID" value="GEM48558.1"/>
    <property type="molecule type" value="Genomic_DNA"/>
</dbReference>
<dbReference type="InterPro" id="IPR004518">
    <property type="entry name" value="MazG-like_dom"/>
</dbReference>
<keyword evidence="3" id="KW-1185">Reference proteome</keyword>
<dbReference type="AlphaFoldDB" id="A0A511N7U6"/>
<protein>
    <recommendedName>
        <fullName evidence="1">NTP pyrophosphohydrolase MazG-like domain-containing protein</fullName>
    </recommendedName>
</protein>